<reference evidence="2" key="3">
    <citation type="submission" date="2018-05" db="EMBL/GenBank/DDBJ databases">
        <title>OgluRS3 (Oryza glumaepatula Reference Sequence Version 3).</title>
        <authorList>
            <person name="Zhang J."/>
            <person name="Kudrna D."/>
            <person name="Lee S."/>
            <person name="Talag J."/>
            <person name="Welchert J."/>
            <person name="Wing R.A."/>
        </authorList>
    </citation>
    <scope>NUCLEOTIDE SEQUENCE [LARGE SCALE GENOMIC DNA]</scope>
</reference>
<organism evidence="2">
    <name type="scientific">Oryza glumipatula</name>
    <dbReference type="NCBI Taxonomy" id="40148"/>
    <lineage>
        <taxon>Eukaryota</taxon>
        <taxon>Viridiplantae</taxon>
        <taxon>Streptophyta</taxon>
        <taxon>Embryophyta</taxon>
        <taxon>Tracheophyta</taxon>
        <taxon>Spermatophyta</taxon>
        <taxon>Magnoliopsida</taxon>
        <taxon>Liliopsida</taxon>
        <taxon>Poales</taxon>
        <taxon>Poaceae</taxon>
        <taxon>BOP clade</taxon>
        <taxon>Oryzoideae</taxon>
        <taxon>Oryzeae</taxon>
        <taxon>Oryzinae</taxon>
        <taxon>Oryza</taxon>
    </lineage>
</organism>
<evidence type="ECO:0000313" key="2">
    <source>
        <dbReference type="EnsemblPlants" id="OGLUM01G43370.1"/>
    </source>
</evidence>
<dbReference type="Gramene" id="OGLUM01G43370.1">
    <property type="protein sequence ID" value="OGLUM01G43370.1"/>
    <property type="gene ID" value="OGLUM01G43370"/>
</dbReference>
<proteinExistence type="predicted"/>
<keyword evidence="3" id="KW-1185">Reference proteome</keyword>
<name>A0A0D9YI56_9ORYZ</name>
<evidence type="ECO:0000256" key="1">
    <source>
        <dbReference type="SAM" id="MobiDB-lite"/>
    </source>
</evidence>
<dbReference type="EnsemblPlants" id="OGLUM01G43370.1">
    <property type="protein sequence ID" value="OGLUM01G43370.1"/>
    <property type="gene ID" value="OGLUM01G43370"/>
</dbReference>
<protein>
    <submittedName>
        <fullName evidence="2">Uncharacterized protein</fullName>
    </submittedName>
</protein>
<dbReference type="Proteomes" id="UP000026961">
    <property type="component" value="Chromosome 1"/>
</dbReference>
<feature type="compositionally biased region" description="Basic and acidic residues" evidence="1">
    <location>
        <begin position="1"/>
        <end position="10"/>
    </location>
</feature>
<accession>A0A0D9YI56</accession>
<evidence type="ECO:0000313" key="3">
    <source>
        <dbReference type="Proteomes" id="UP000026961"/>
    </source>
</evidence>
<sequence>MEYGRMDGGRWGRTAIPGSNGKQCGVGPTTRRIIAGADLEGEEEGNQDLSTWSKWDYVPYRTVNVTILETTAAGIYSHAKHVEYMIDDSVCEDD</sequence>
<reference evidence="2" key="2">
    <citation type="submission" date="2015-04" db="UniProtKB">
        <authorList>
            <consortium name="EnsemblPlants"/>
        </authorList>
    </citation>
    <scope>IDENTIFICATION</scope>
</reference>
<reference evidence="2" key="1">
    <citation type="submission" date="2013-08" db="EMBL/GenBank/DDBJ databases">
        <title>Oryza genome evolution.</title>
        <authorList>
            <person name="Wing R.A."/>
            <person name="Panaud O."/>
            <person name="Oliveira A.C."/>
        </authorList>
    </citation>
    <scope>NUCLEOTIDE SEQUENCE</scope>
</reference>
<dbReference type="AlphaFoldDB" id="A0A0D9YI56"/>
<feature type="region of interest" description="Disordered" evidence="1">
    <location>
        <begin position="1"/>
        <end position="27"/>
    </location>
</feature>
<dbReference type="HOGENOM" id="CLU_2389736_0_0_1"/>